<feature type="compositionally biased region" description="Basic and acidic residues" evidence="1">
    <location>
        <begin position="99"/>
        <end position="108"/>
    </location>
</feature>
<name>A0A150QCE9_SORCE</name>
<evidence type="ECO:0000256" key="1">
    <source>
        <dbReference type="SAM" id="MobiDB-lite"/>
    </source>
</evidence>
<accession>A0A150QCE9</accession>
<protein>
    <submittedName>
        <fullName evidence="2">Uncharacterized protein</fullName>
    </submittedName>
</protein>
<sequence length="312" mass="32285">MGAAPGPAKGRAIAGFTSAQTRVSSTTAVTEEVPVVKLPAASARAGRGPGQGAALKGASDEQHATEVDPPADQRETVPTNIVGAPGRLPLVGAASSQEATERRPRLWPEGDDEGTTRRPLTAQEQRVLMEHRIEDLDEETPMLGLEQMASEGEESTDAPRDARAEADGTDDRGWTEAEPDDDDGAAADQQAESTLTNGERAGAKPAKGVDGEAAWGRAAGSDDRGAGGVDGSWSDAPYEGEWQAPPPRLPASQIEPLPALRVAVIGISSTGELRLVPMDGRNAPPRGAALGILVPLSPGDGETIARLLQLRG</sequence>
<dbReference type="OrthoDB" id="5516928at2"/>
<proteinExistence type="predicted"/>
<organism evidence="2 3">
    <name type="scientific">Sorangium cellulosum</name>
    <name type="common">Polyangium cellulosum</name>
    <dbReference type="NCBI Taxonomy" id="56"/>
    <lineage>
        <taxon>Bacteria</taxon>
        <taxon>Pseudomonadati</taxon>
        <taxon>Myxococcota</taxon>
        <taxon>Polyangia</taxon>
        <taxon>Polyangiales</taxon>
        <taxon>Polyangiaceae</taxon>
        <taxon>Sorangium</taxon>
    </lineage>
</organism>
<dbReference type="Proteomes" id="UP000075260">
    <property type="component" value="Unassembled WGS sequence"/>
</dbReference>
<feature type="region of interest" description="Disordered" evidence="1">
    <location>
        <begin position="38"/>
        <end position="251"/>
    </location>
</feature>
<gene>
    <name evidence="2" type="ORF">BE15_11855</name>
</gene>
<evidence type="ECO:0000313" key="2">
    <source>
        <dbReference type="EMBL" id="KYF65603.1"/>
    </source>
</evidence>
<evidence type="ECO:0000313" key="3">
    <source>
        <dbReference type="Proteomes" id="UP000075260"/>
    </source>
</evidence>
<dbReference type="EMBL" id="JEMA01000821">
    <property type="protein sequence ID" value="KYF65603.1"/>
    <property type="molecule type" value="Genomic_DNA"/>
</dbReference>
<comment type="caution">
    <text evidence="2">The sequence shown here is derived from an EMBL/GenBank/DDBJ whole genome shotgun (WGS) entry which is preliminary data.</text>
</comment>
<reference evidence="2 3" key="1">
    <citation type="submission" date="2014-02" db="EMBL/GenBank/DDBJ databases">
        <title>The small core and large imbalanced accessory genome model reveals a collaborative survival strategy of Sorangium cellulosum strains in nature.</title>
        <authorList>
            <person name="Han K."/>
            <person name="Peng R."/>
            <person name="Blom J."/>
            <person name="Li Y.-Z."/>
        </authorList>
    </citation>
    <scope>NUCLEOTIDE SEQUENCE [LARGE SCALE GENOMIC DNA]</scope>
    <source>
        <strain evidence="2 3">So0008-312</strain>
    </source>
</reference>
<feature type="compositionally biased region" description="Basic and acidic residues" evidence="1">
    <location>
        <begin position="157"/>
        <end position="175"/>
    </location>
</feature>
<dbReference type="AlphaFoldDB" id="A0A150QCE9"/>
<feature type="compositionally biased region" description="Basic and acidic residues" evidence="1">
    <location>
        <begin position="58"/>
        <end position="75"/>
    </location>
</feature>